<dbReference type="EMBL" id="LUEZ02000017">
    <property type="protein sequence ID" value="RDB27422.1"/>
    <property type="molecule type" value="Genomic_DNA"/>
</dbReference>
<sequence length="198" mass="22777">MSPVSNNIVLPHVRCLYLQAGQPAPTLEFLRPLVLHSLTVFREDWLTSFSNVGCSALIPLIHRSQCDITELWVSANDAENIGALLEQLHHLKVFRALTRNKLPAASVRYVLTHQLRAYLEKLECLLDSIDTLGNFVDEIQLYLREPREGTRRTEMRVSVILRDSNDQKDLFLVQEKRCNALTKGDRRLSVSLSYCLYW</sequence>
<accession>A0A369K1F8</accession>
<organism evidence="1 2">
    <name type="scientific">Hypsizygus marmoreus</name>
    <name type="common">White beech mushroom</name>
    <name type="synonym">Agaricus marmoreus</name>
    <dbReference type="NCBI Taxonomy" id="39966"/>
    <lineage>
        <taxon>Eukaryota</taxon>
        <taxon>Fungi</taxon>
        <taxon>Dikarya</taxon>
        <taxon>Basidiomycota</taxon>
        <taxon>Agaricomycotina</taxon>
        <taxon>Agaricomycetes</taxon>
        <taxon>Agaricomycetidae</taxon>
        <taxon>Agaricales</taxon>
        <taxon>Tricholomatineae</taxon>
        <taxon>Lyophyllaceae</taxon>
        <taxon>Hypsizygus</taxon>
    </lineage>
</organism>
<protein>
    <submittedName>
        <fullName evidence="1">Uncharacterized protein</fullName>
    </submittedName>
</protein>
<dbReference type="AlphaFoldDB" id="A0A369K1F8"/>
<evidence type="ECO:0000313" key="1">
    <source>
        <dbReference type="EMBL" id="RDB27422.1"/>
    </source>
</evidence>
<dbReference type="InParanoid" id="A0A369K1F8"/>
<name>A0A369K1F8_HYPMA</name>
<comment type="caution">
    <text evidence="1">The sequence shown here is derived from an EMBL/GenBank/DDBJ whole genome shotgun (WGS) entry which is preliminary data.</text>
</comment>
<gene>
    <name evidence="1" type="ORF">Hypma_004308</name>
</gene>
<reference evidence="1" key="1">
    <citation type="submission" date="2018-04" db="EMBL/GenBank/DDBJ databases">
        <title>Whole genome sequencing of Hypsizygus marmoreus.</title>
        <authorList>
            <person name="Choi I.-G."/>
            <person name="Min B."/>
            <person name="Kim J.-G."/>
            <person name="Kim S."/>
            <person name="Oh Y.-L."/>
            <person name="Kong W.-S."/>
            <person name="Park H."/>
            <person name="Jeong J."/>
            <person name="Song E.-S."/>
        </authorList>
    </citation>
    <scope>NUCLEOTIDE SEQUENCE [LARGE SCALE GENOMIC DNA]</scope>
    <source>
        <strain evidence="1">51987-8</strain>
    </source>
</reference>
<evidence type="ECO:0000313" key="2">
    <source>
        <dbReference type="Proteomes" id="UP000076154"/>
    </source>
</evidence>
<proteinExistence type="predicted"/>
<dbReference type="Proteomes" id="UP000076154">
    <property type="component" value="Unassembled WGS sequence"/>
</dbReference>
<keyword evidence="2" id="KW-1185">Reference proteome</keyword>